<keyword evidence="19" id="KW-1185">Reference proteome</keyword>
<keyword evidence="12" id="KW-0547">Nucleotide-binding</keyword>
<evidence type="ECO:0000256" key="7">
    <source>
        <dbReference type="ARBA" id="ARBA00023027"/>
    </source>
</evidence>
<dbReference type="InterPro" id="IPR050151">
    <property type="entry name" value="Class-I_Pyr_Nuc-Dis_Oxidored"/>
</dbReference>
<comment type="cofactor">
    <cofactor evidence="12 14">
        <name>FAD</name>
        <dbReference type="ChEBI" id="CHEBI:57692"/>
    </cofactor>
    <text evidence="12 14">Binds 1 FAD per subunit.</text>
</comment>
<dbReference type="InterPro" id="IPR004099">
    <property type="entry name" value="Pyr_nucl-diS_OxRdtase_dimer"/>
</dbReference>
<dbReference type="RefSeq" id="WP_058468921.1">
    <property type="nucleotide sequence ID" value="NZ_CAAAIV010000058.1"/>
</dbReference>
<proteinExistence type="inferred from homology"/>
<keyword evidence="9 14" id="KW-0676">Redox-active center</keyword>
<evidence type="ECO:0000256" key="3">
    <source>
        <dbReference type="ARBA" id="ARBA00016961"/>
    </source>
</evidence>
<feature type="domain" description="FAD/NAD(P)-binding" evidence="16">
    <location>
        <begin position="8"/>
        <end position="328"/>
    </location>
</feature>
<evidence type="ECO:0000313" key="20">
    <source>
        <dbReference type="Proteomes" id="UP000254374"/>
    </source>
</evidence>
<feature type="binding site" evidence="12">
    <location>
        <begin position="319"/>
        <end position="322"/>
    </location>
    <ligand>
        <name>FAD</name>
        <dbReference type="ChEBI" id="CHEBI:57692"/>
    </ligand>
</feature>
<dbReference type="EMBL" id="FTNL01000013">
    <property type="protein sequence ID" value="SIR47277.1"/>
    <property type="molecule type" value="Genomic_DNA"/>
</dbReference>
<evidence type="ECO:0000256" key="11">
    <source>
        <dbReference type="PIRSR" id="PIRSR000350-2"/>
    </source>
</evidence>
<dbReference type="SUPFAM" id="SSF51905">
    <property type="entry name" value="FAD/NAD(P)-binding domain"/>
    <property type="match status" value="1"/>
</dbReference>
<dbReference type="EC" id="1.8.1.4" evidence="2 14"/>
<dbReference type="Pfam" id="PF02852">
    <property type="entry name" value="Pyr_redox_dim"/>
    <property type="match status" value="1"/>
</dbReference>
<dbReference type="FunFam" id="3.30.390.30:FF:000001">
    <property type="entry name" value="Dihydrolipoyl dehydrogenase"/>
    <property type="match status" value="1"/>
</dbReference>
<evidence type="ECO:0000259" key="16">
    <source>
        <dbReference type="Pfam" id="PF07992"/>
    </source>
</evidence>
<keyword evidence="5 12" id="KW-0274">FAD</keyword>
<evidence type="ECO:0000313" key="19">
    <source>
        <dbReference type="Proteomes" id="UP000186808"/>
    </source>
</evidence>
<evidence type="ECO:0000259" key="15">
    <source>
        <dbReference type="Pfam" id="PF02852"/>
    </source>
</evidence>
<dbReference type="GO" id="GO:0006103">
    <property type="term" value="P:2-oxoglutarate metabolic process"/>
    <property type="evidence" value="ECO:0007669"/>
    <property type="project" value="TreeGrafter"/>
</dbReference>
<reference evidence="18 20" key="2">
    <citation type="submission" date="2018-06" db="EMBL/GenBank/DDBJ databases">
        <authorList>
            <consortium name="Pathogen Informatics"/>
            <person name="Doyle S."/>
        </authorList>
    </citation>
    <scope>NUCLEOTIDE SEQUENCE [LARGE SCALE GENOMIC DNA]</scope>
    <source>
        <strain evidence="18 20">NCTC11401</strain>
    </source>
</reference>
<comment type="similarity">
    <text evidence="1 14">Belongs to the class-I pyridine nucleotide-disulfide oxidoreductase family.</text>
</comment>
<evidence type="ECO:0000256" key="2">
    <source>
        <dbReference type="ARBA" id="ARBA00012608"/>
    </source>
</evidence>
<evidence type="ECO:0000256" key="13">
    <source>
        <dbReference type="PIRSR" id="PIRSR000350-4"/>
    </source>
</evidence>
<dbReference type="GO" id="GO:0004148">
    <property type="term" value="F:dihydrolipoyl dehydrogenase (NADH) activity"/>
    <property type="evidence" value="ECO:0007669"/>
    <property type="project" value="UniProtKB-EC"/>
</dbReference>
<evidence type="ECO:0000256" key="4">
    <source>
        <dbReference type="ARBA" id="ARBA00022630"/>
    </source>
</evidence>
<comment type="miscellaneous">
    <text evidence="14">The active site is a redox-active disulfide bond.</text>
</comment>
<name>A0A377GJD1_9GAMM</name>
<feature type="active site" description="Proton acceptor" evidence="11">
    <location>
        <position position="445"/>
    </location>
</feature>
<keyword evidence="8" id="KW-1015">Disulfide bond</keyword>
<dbReference type="PRINTS" id="PR00368">
    <property type="entry name" value="FADPNR"/>
</dbReference>
<dbReference type="Pfam" id="PF07992">
    <property type="entry name" value="Pyr_redox_2"/>
    <property type="match status" value="1"/>
</dbReference>
<feature type="binding site" evidence="12">
    <location>
        <position position="313"/>
    </location>
    <ligand>
        <name>FAD</name>
        <dbReference type="ChEBI" id="CHEBI:57692"/>
    </ligand>
</feature>
<dbReference type="STRING" id="464.Lgor_2465"/>
<evidence type="ECO:0000256" key="1">
    <source>
        <dbReference type="ARBA" id="ARBA00007532"/>
    </source>
</evidence>
<accession>A0A377GJD1</accession>
<feature type="binding site" evidence="12">
    <location>
        <position position="117"/>
    </location>
    <ligand>
        <name>FAD</name>
        <dbReference type="ChEBI" id="CHEBI:57692"/>
    </ligand>
</feature>
<dbReference type="InterPro" id="IPR001100">
    <property type="entry name" value="Pyr_nuc-diS_OxRdtase"/>
</dbReference>
<sequence>MANKIKTDVVVLGSGPGGYTAAFRAADLGKKVVLVERYDSLGGVCLNVGCIPSKALLHIAKVVDEAHEMSEQGVSFGKPKLDSKKIVAWKNSVVSKLTGGLKALSKQRKVEVVTGIGKFSGTHQVTVTTKEGAVEVEFENAIIAVGSESINLPFIPEDKRIFSSTGALELADIKGSLLVLGGGIIGLEMATVYASLGVDVTVVEFMDQLIPGADFDLVNVLQKRMQKKGVKFLLKTKVTAVEAQKDGIYVSMEGEHATDKPLCFQQVLVAVGRKPNGGAIDAEKAGIKVDERGFIKVDNQQRTNVSHIFAIGDVVGQPMLAHKAIPEGKVAAEVIAGKKHYFDPKCIASVAYTDPEIAWAGLTEKEAKEKNIRYEKATFPWAASGRALSMGREEGMTKLLFCPDTNRILGAGIVGINAGDLIAEAALAIEMCCDVEDIALTIHPHPTLSETIAQAAEAFEGTITDLYLPKKKKN</sequence>
<evidence type="ECO:0000256" key="8">
    <source>
        <dbReference type="ARBA" id="ARBA00023157"/>
    </source>
</evidence>
<dbReference type="InterPro" id="IPR012999">
    <property type="entry name" value="Pyr_OxRdtase_I_AS"/>
</dbReference>
<feature type="binding site" evidence="12">
    <location>
        <begin position="181"/>
        <end position="188"/>
    </location>
    <ligand>
        <name>NAD(+)</name>
        <dbReference type="ChEBI" id="CHEBI:57540"/>
    </ligand>
</feature>
<reference evidence="17 19" key="1">
    <citation type="submission" date="2017-01" db="EMBL/GenBank/DDBJ databases">
        <authorList>
            <person name="Varghese N."/>
            <person name="Submissions S."/>
        </authorList>
    </citation>
    <scope>NUCLEOTIDE SEQUENCE [LARGE SCALE GENOMIC DNA]</scope>
    <source>
        <strain evidence="17 19">ATCC 33342</strain>
    </source>
</reference>
<dbReference type="PRINTS" id="PR00411">
    <property type="entry name" value="PNDRDTASEI"/>
</dbReference>
<organism evidence="18 20">
    <name type="scientific">Fluoribacter gormanii</name>
    <dbReference type="NCBI Taxonomy" id="464"/>
    <lineage>
        <taxon>Bacteria</taxon>
        <taxon>Pseudomonadati</taxon>
        <taxon>Pseudomonadota</taxon>
        <taxon>Gammaproteobacteria</taxon>
        <taxon>Legionellales</taxon>
        <taxon>Legionellaceae</taxon>
        <taxon>Fluoribacter</taxon>
    </lineage>
</organism>
<dbReference type="PANTHER" id="PTHR22912">
    <property type="entry name" value="DISULFIDE OXIDOREDUCTASE"/>
    <property type="match status" value="1"/>
</dbReference>
<feature type="binding site" evidence="12">
    <location>
        <position position="204"/>
    </location>
    <ligand>
        <name>NAD(+)</name>
        <dbReference type="ChEBI" id="CHEBI:57540"/>
    </ligand>
</feature>
<dbReference type="InterPro" id="IPR006258">
    <property type="entry name" value="Lipoamide_DH"/>
</dbReference>
<dbReference type="Gene3D" id="3.30.390.30">
    <property type="match status" value="1"/>
</dbReference>
<dbReference type="OrthoDB" id="9800167at2"/>
<dbReference type="InterPro" id="IPR036188">
    <property type="entry name" value="FAD/NAD-bd_sf"/>
</dbReference>
<evidence type="ECO:0000313" key="18">
    <source>
        <dbReference type="EMBL" id="STO24881.1"/>
    </source>
</evidence>
<dbReference type="PROSITE" id="PS00076">
    <property type="entry name" value="PYRIDINE_REDOX_1"/>
    <property type="match status" value="1"/>
</dbReference>
<evidence type="ECO:0000256" key="6">
    <source>
        <dbReference type="ARBA" id="ARBA00023002"/>
    </source>
</evidence>
<dbReference type="NCBIfam" id="TIGR01350">
    <property type="entry name" value="lipoamide_DH"/>
    <property type="match status" value="1"/>
</dbReference>
<feature type="binding site" evidence="12">
    <location>
        <position position="54"/>
    </location>
    <ligand>
        <name>FAD</name>
        <dbReference type="ChEBI" id="CHEBI:57692"/>
    </ligand>
</feature>
<evidence type="ECO:0000256" key="5">
    <source>
        <dbReference type="ARBA" id="ARBA00022827"/>
    </source>
</evidence>
<dbReference type="InterPro" id="IPR016156">
    <property type="entry name" value="FAD/NAD-linked_Rdtase_dimer_sf"/>
</dbReference>
<feature type="binding site" evidence="12">
    <location>
        <position position="272"/>
    </location>
    <ligand>
        <name>NAD(+)</name>
        <dbReference type="ChEBI" id="CHEBI:57540"/>
    </ligand>
</feature>
<dbReference type="Gene3D" id="3.50.50.60">
    <property type="entry name" value="FAD/NAD(P)-binding domain"/>
    <property type="match status" value="2"/>
</dbReference>
<evidence type="ECO:0000313" key="17">
    <source>
        <dbReference type="EMBL" id="SIR47277.1"/>
    </source>
</evidence>
<keyword evidence="4 14" id="KW-0285">Flavoprotein</keyword>
<evidence type="ECO:0000256" key="14">
    <source>
        <dbReference type="RuleBase" id="RU003692"/>
    </source>
</evidence>
<dbReference type="SUPFAM" id="SSF55424">
    <property type="entry name" value="FAD/NAD-linked reductases, dimerisation (C-terminal) domain"/>
    <property type="match status" value="1"/>
</dbReference>
<dbReference type="PIRSF" id="PIRSF000350">
    <property type="entry name" value="Mercury_reductase_MerA"/>
    <property type="match status" value="1"/>
</dbReference>
<evidence type="ECO:0000256" key="12">
    <source>
        <dbReference type="PIRSR" id="PIRSR000350-3"/>
    </source>
</evidence>
<evidence type="ECO:0000256" key="10">
    <source>
        <dbReference type="ARBA" id="ARBA00049187"/>
    </source>
</evidence>
<dbReference type="Proteomes" id="UP000186808">
    <property type="component" value="Unassembled WGS sequence"/>
</dbReference>
<dbReference type="Proteomes" id="UP000254374">
    <property type="component" value="Unassembled WGS sequence"/>
</dbReference>
<evidence type="ECO:0000256" key="9">
    <source>
        <dbReference type="ARBA" id="ARBA00023284"/>
    </source>
</evidence>
<dbReference type="EMBL" id="UGGV01000001">
    <property type="protein sequence ID" value="STO24881.1"/>
    <property type="molecule type" value="Genomic_DNA"/>
</dbReference>
<dbReference type="InterPro" id="IPR023753">
    <property type="entry name" value="FAD/NAD-binding_dom"/>
</dbReference>
<keyword evidence="6 14" id="KW-0560">Oxidoreductase</keyword>
<comment type="catalytic activity">
    <reaction evidence="10 14">
        <text>N(6)-[(R)-dihydrolipoyl]-L-lysyl-[protein] + NAD(+) = N(6)-[(R)-lipoyl]-L-lysyl-[protein] + NADH + H(+)</text>
        <dbReference type="Rhea" id="RHEA:15045"/>
        <dbReference type="Rhea" id="RHEA-COMP:10474"/>
        <dbReference type="Rhea" id="RHEA-COMP:10475"/>
        <dbReference type="ChEBI" id="CHEBI:15378"/>
        <dbReference type="ChEBI" id="CHEBI:57540"/>
        <dbReference type="ChEBI" id="CHEBI:57945"/>
        <dbReference type="ChEBI" id="CHEBI:83099"/>
        <dbReference type="ChEBI" id="CHEBI:83100"/>
        <dbReference type="EC" id="1.8.1.4"/>
    </reaction>
</comment>
<protein>
    <recommendedName>
        <fullName evidence="3 14">Dihydrolipoyl dehydrogenase</fullName>
        <ecNumber evidence="2 14">1.8.1.4</ecNumber>
    </recommendedName>
</protein>
<feature type="disulfide bond" description="Redox-active" evidence="13">
    <location>
        <begin position="45"/>
        <end position="50"/>
    </location>
</feature>
<dbReference type="GO" id="GO:0050660">
    <property type="term" value="F:flavin adenine dinucleotide binding"/>
    <property type="evidence" value="ECO:0007669"/>
    <property type="project" value="InterPro"/>
</dbReference>
<gene>
    <name evidence="18" type="primary">lpdA</name>
    <name evidence="18" type="ORF">NCTC11401_01699</name>
    <name evidence="17" type="ORF">SAMN05421777_11311</name>
</gene>
<keyword evidence="7 12" id="KW-0520">NAD</keyword>
<dbReference type="AlphaFoldDB" id="A0A377GJD1"/>
<dbReference type="PANTHER" id="PTHR22912:SF160">
    <property type="entry name" value="DIHYDROLIPOYL DEHYDROGENASE"/>
    <property type="match status" value="1"/>
</dbReference>
<feature type="domain" description="Pyridine nucleotide-disulphide oxidoreductase dimerisation" evidence="15">
    <location>
        <begin position="347"/>
        <end position="455"/>
    </location>
</feature>